<evidence type="ECO:0000259" key="2">
    <source>
        <dbReference type="Pfam" id="PF23622"/>
    </source>
</evidence>
<keyword evidence="3" id="KW-0436">Ligase</keyword>
<protein>
    <submittedName>
        <fullName evidence="3">Ubiquitin-protein ligase, putative</fullName>
    </submittedName>
</protein>
<dbReference type="HOGENOM" id="CLU_518197_0_0_1"/>
<evidence type="ECO:0000313" key="3">
    <source>
        <dbReference type="EMBL" id="EOY21367.1"/>
    </source>
</evidence>
<dbReference type="InParanoid" id="A0A061FWX2"/>
<feature type="chain" id="PRO_5001598691" evidence="1">
    <location>
        <begin position="22"/>
        <end position="526"/>
    </location>
</feature>
<dbReference type="Gene3D" id="3.80.10.10">
    <property type="entry name" value="Ribonuclease Inhibitor"/>
    <property type="match status" value="1"/>
</dbReference>
<feature type="signal peptide" evidence="1">
    <location>
        <begin position="1"/>
        <end position="21"/>
    </location>
</feature>
<dbReference type="STRING" id="3641.A0A061FWX2"/>
<evidence type="ECO:0000313" key="4">
    <source>
        <dbReference type="Proteomes" id="UP000026915"/>
    </source>
</evidence>
<dbReference type="eggNOG" id="ENOG502RYMX">
    <property type="taxonomic scope" value="Eukaryota"/>
</dbReference>
<evidence type="ECO:0000256" key="1">
    <source>
        <dbReference type="SAM" id="SignalP"/>
    </source>
</evidence>
<dbReference type="EMBL" id="CM001881">
    <property type="protein sequence ID" value="EOY21367.1"/>
    <property type="molecule type" value="Genomic_DNA"/>
</dbReference>
<proteinExistence type="predicted"/>
<dbReference type="InterPro" id="IPR036047">
    <property type="entry name" value="F-box-like_dom_sf"/>
</dbReference>
<dbReference type="AlphaFoldDB" id="A0A061FWX2"/>
<accession>A0A061FWX2</accession>
<dbReference type="GO" id="GO:0016874">
    <property type="term" value="F:ligase activity"/>
    <property type="evidence" value="ECO:0007669"/>
    <property type="project" value="UniProtKB-KW"/>
</dbReference>
<dbReference type="InterPro" id="IPR032675">
    <property type="entry name" value="LRR_dom_sf"/>
</dbReference>
<gene>
    <name evidence="3" type="ORF">TCM_012896</name>
</gene>
<reference evidence="3 4" key="1">
    <citation type="journal article" date="2013" name="Genome Biol.">
        <title>The genome sequence of the most widely cultivated cacao type and its use to identify candidate genes regulating pod color.</title>
        <authorList>
            <person name="Motamayor J.C."/>
            <person name="Mockaitis K."/>
            <person name="Schmutz J."/>
            <person name="Haiminen N."/>
            <person name="Iii D.L."/>
            <person name="Cornejo O."/>
            <person name="Findley S.D."/>
            <person name="Zheng P."/>
            <person name="Utro F."/>
            <person name="Royaert S."/>
            <person name="Saski C."/>
            <person name="Jenkins J."/>
            <person name="Podicheti R."/>
            <person name="Zhao M."/>
            <person name="Scheffler B.E."/>
            <person name="Stack J.C."/>
            <person name="Feltus F.A."/>
            <person name="Mustiga G.M."/>
            <person name="Amores F."/>
            <person name="Phillips W."/>
            <person name="Marelli J.P."/>
            <person name="May G.D."/>
            <person name="Shapiro H."/>
            <person name="Ma J."/>
            <person name="Bustamante C.D."/>
            <person name="Schnell R.J."/>
            <person name="Main D."/>
            <person name="Gilbert D."/>
            <person name="Parida L."/>
            <person name="Kuhn D.N."/>
        </authorList>
    </citation>
    <scope>NUCLEOTIDE SEQUENCE [LARGE SCALE GENOMIC DNA]</scope>
    <source>
        <strain evidence="4">cv. Matina 1-6</strain>
    </source>
</reference>
<dbReference type="PANTHER" id="PTHR34145:SF68">
    <property type="entry name" value="FBD DOMAIN-CONTAINING PROTEIN"/>
    <property type="match status" value="1"/>
</dbReference>
<dbReference type="Pfam" id="PF23622">
    <property type="entry name" value="LRR_At1g61320_AtMIF1"/>
    <property type="match status" value="1"/>
</dbReference>
<name>A0A061FWX2_THECC</name>
<dbReference type="InterPro" id="IPR053772">
    <property type="entry name" value="At1g61320/At1g61330-like"/>
</dbReference>
<dbReference type="Proteomes" id="UP000026915">
    <property type="component" value="Chromosome 3"/>
</dbReference>
<dbReference type="SUPFAM" id="SSF81383">
    <property type="entry name" value="F-box domain"/>
    <property type="match status" value="1"/>
</dbReference>
<dbReference type="OMA" id="RTQMFID"/>
<dbReference type="InterPro" id="IPR055357">
    <property type="entry name" value="LRR_At1g61320_AtMIF1"/>
</dbReference>
<dbReference type="Gramene" id="EOY21367">
    <property type="protein sequence ID" value="EOY21367"/>
    <property type="gene ID" value="TCM_012896"/>
</dbReference>
<keyword evidence="1" id="KW-0732">Signal</keyword>
<dbReference type="SUPFAM" id="SSF52047">
    <property type="entry name" value="RNI-like"/>
    <property type="match status" value="1"/>
</dbReference>
<feature type="domain" description="At1g61320/AtMIF1 LRR" evidence="2">
    <location>
        <begin position="249"/>
        <end position="487"/>
    </location>
</feature>
<dbReference type="PANTHER" id="PTHR34145">
    <property type="entry name" value="OS02G0105600 PROTEIN"/>
    <property type="match status" value="1"/>
</dbReference>
<sequence length="526" mass="58895">MAAPQASGWPVLPALWQSAWAVCGLLLCPSLPAILGANFLRTCAPRLRAGQRTLPVRWLARPVCLWVPMPPSLLKPSRGSSPRCSSIFELAHPLPSLKPLPSGCLALLNKRGGNAEPEEIDTTVDHITSWPKEVIAHILSRLTLEKAVRTSVFSSKWRLLWTHFRGFLNFDASDVAYVMSDPPLRGEPFHTGESFHTERLNFRTWVNKILQSLRAPTIKGLRICFDVYSNLDIDNWISFAIDKEAQSLELDLTDVDLSDQALDYFLTQCPSLEVLRLIKIASLTSFIASESLVNLKCLELRYCNFLKEVEISAINLTSLSYTGIKVAPVALKNLLHLVEVLFGGACLSRIYHTSQLQINLSQLETLGFDVFGTNLALPFLKTILRMSNVKHLELEVQIKHVSCSFLSITSLLKAAPLLHTFTLKIMCWADWSSRELSKISLENPYPCLKVVKLYGFVGVPAEVEMIFHLRENAPLLEKLIIDPCQPFFLGSKAASMFRKSWDYKSAKLLAMELQAKIPPGIEFIVA</sequence>
<organism evidence="3 4">
    <name type="scientific">Theobroma cacao</name>
    <name type="common">Cacao</name>
    <name type="synonym">Cocoa</name>
    <dbReference type="NCBI Taxonomy" id="3641"/>
    <lineage>
        <taxon>Eukaryota</taxon>
        <taxon>Viridiplantae</taxon>
        <taxon>Streptophyta</taxon>
        <taxon>Embryophyta</taxon>
        <taxon>Tracheophyta</taxon>
        <taxon>Spermatophyta</taxon>
        <taxon>Magnoliopsida</taxon>
        <taxon>eudicotyledons</taxon>
        <taxon>Gunneridae</taxon>
        <taxon>Pentapetalae</taxon>
        <taxon>rosids</taxon>
        <taxon>malvids</taxon>
        <taxon>Malvales</taxon>
        <taxon>Malvaceae</taxon>
        <taxon>Byttnerioideae</taxon>
        <taxon>Theobroma</taxon>
    </lineage>
</organism>
<keyword evidence="4" id="KW-1185">Reference proteome</keyword>